<dbReference type="RefSeq" id="WP_107966569.1">
    <property type="nucleotide sequence ID" value="NZ_NWBU01000004.1"/>
</dbReference>
<sequence length="176" mass="19582">MIARIVAFLLLVYLLGFPLFAVTLPTPAGNGPTDAIVVLTGGRGRVQHGLALLEARRARRMLVSGVDRRVKPHELAAQYGVPNGLIDCCVDLGHESVDTRSNAEETAEWLRGRRYRSVRLVTTDWHMPRARFELGRLLDPDVRLVADPVPSQPGLLDLVREYNKYLLRRIAAPLGI</sequence>
<accession>A0A2T5G2G7</accession>
<reference evidence="2 3" key="1">
    <citation type="submission" date="2017-09" db="EMBL/GenBank/DDBJ databases">
        <title>Sphingomonas panjinensis sp.nov., isolated from oil-contaminated soil.</title>
        <authorList>
            <person name="Wang L."/>
            <person name="Chen L."/>
        </authorList>
    </citation>
    <scope>NUCLEOTIDE SEQUENCE [LARGE SCALE GENOMIC DNA]</scope>
    <source>
        <strain evidence="2 3">FW-11</strain>
    </source>
</reference>
<dbReference type="Proteomes" id="UP000244162">
    <property type="component" value="Unassembled WGS sequence"/>
</dbReference>
<dbReference type="InterPro" id="IPR014729">
    <property type="entry name" value="Rossmann-like_a/b/a_fold"/>
</dbReference>
<proteinExistence type="predicted"/>
<comment type="caution">
    <text evidence="2">The sequence shown here is derived from an EMBL/GenBank/DDBJ whole genome shotgun (WGS) entry which is preliminary data.</text>
</comment>
<dbReference type="OrthoDB" id="9812311at2"/>
<dbReference type="InterPro" id="IPR003848">
    <property type="entry name" value="DUF218"/>
</dbReference>
<evidence type="ECO:0000259" key="1">
    <source>
        <dbReference type="Pfam" id="PF02698"/>
    </source>
</evidence>
<dbReference type="Pfam" id="PF02698">
    <property type="entry name" value="DUF218"/>
    <property type="match status" value="1"/>
</dbReference>
<feature type="domain" description="DUF218" evidence="1">
    <location>
        <begin position="34"/>
        <end position="141"/>
    </location>
</feature>
<dbReference type="Gene3D" id="3.40.50.620">
    <property type="entry name" value="HUPs"/>
    <property type="match status" value="1"/>
</dbReference>
<dbReference type="PANTHER" id="PTHR30336">
    <property type="entry name" value="INNER MEMBRANE PROTEIN, PROBABLE PERMEASE"/>
    <property type="match status" value="1"/>
</dbReference>
<dbReference type="CDD" id="cd06259">
    <property type="entry name" value="YdcF-like"/>
    <property type="match status" value="1"/>
</dbReference>
<gene>
    <name evidence="2" type="ORF">CLG96_04340</name>
</gene>
<name>A0A2T5G2G7_9SPHN</name>
<evidence type="ECO:0000313" key="2">
    <source>
        <dbReference type="EMBL" id="PTQ13334.1"/>
    </source>
</evidence>
<dbReference type="PANTHER" id="PTHR30336:SF4">
    <property type="entry name" value="ENVELOPE BIOGENESIS FACTOR ELYC"/>
    <property type="match status" value="1"/>
</dbReference>
<dbReference type="EMBL" id="NWBU01000004">
    <property type="protein sequence ID" value="PTQ13334.1"/>
    <property type="molecule type" value="Genomic_DNA"/>
</dbReference>
<protein>
    <recommendedName>
        <fullName evidence="1">DUF218 domain-containing protein</fullName>
    </recommendedName>
</protein>
<dbReference type="GO" id="GO:0000270">
    <property type="term" value="P:peptidoglycan metabolic process"/>
    <property type="evidence" value="ECO:0007669"/>
    <property type="project" value="TreeGrafter"/>
</dbReference>
<dbReference type="GO" id="GO:0043164">
    <property type="term" value="P:Gram-negative-bacterium-type cell wall biogenesis"/>
    <property type="evidence" value="ECO:0007669"/>
    <property type="project" value="TreeGrafter"/>
</dbReference>
<dbReference type="InterPro" id="IPR051599">
    <property type="entry name" value="Cell_Envelope_Assoc"/>
</dbReference>
<organism evidence="2 3">
    <name type="scientific">Sphingomonas oleivorans</name>
    <dbReference type="NCBI Taxonomy" id="1735121"/>
    <lineage>
        <taxon>Bacteria</taxon>
        <taxon>Pseudomonadati</taxon>
        <taxon>Pseudomonadota</taxon>
        <taxon>Alphaproteobacteria</taxon>
        <taxon>Sphingomonadales</taxon>
        <taxon>Sphingomonadaceae</taxon>
        <taxon>Sphingomonas</taxon>
    </lineage>
</organism>
<dbReference type="AlphaFoldDB" id="A0A2T5G2G7"/>
<keyword evidence="3" id="KW-1185">Reference proteome</keyword>
<evidence type="ECO:0000313" key="3">
    <source>
        <dbReference type="Proteomes" id="UP000244162"/>
    </source>
</evidence>
<dbReference type="GO" id="GO:0005886">
    <property type="term" value="C:plasma membrane"/>
    <property type="evidence" value="ECO:0007669"/>
    <property type="project" value="TreeGrafter"/>
</dbReference>